<protein>
    <submittedName>
        <fullName evidence="1">Uncharacterized protein</fullName>
    </submittedName>
</protein>
<dbReference type="Proteomes" id="UP000199600">
    <property type="component" value="Unassembled WGS sequence"/>
</dbReference>
<accession>A0A1A8Y1C4</accession>
<organism evidence="1 2">
    <name type="scientific">Candidatus Propionivibrio aalborgensis</name>
    <dbReference type="NCBI Taxonomy" id="1860101"/>
    <lineage>
        <taxon>Bacteria</taxon>
        <taxon>Pseudomonadati</taxon>
        <taxon>Pseudomonadota</taxon>
        <taxon>Betaproteobacteria</taxon>
        <taxon>Rhodocyclales</taxon>
        <taxon>Rhodocyclaceae</taxon>
        <taxon>Propionivibrio</taxon>
    </lineage>
</organism>
<proteinExistence type="predicted"/>
<reference evidence="1 2" key="1">
    <citation type="submission" date="2016-06" db="EMBL/GenBank/DDBJ databases">
        <authorList>
            <person name="Kjaerup R.B."/>
            <person name="Dalgaard T.S."/>
            <person name="Juul-Madsen H.R."/>
        </authorList>
    </citation>
    <scope>NUCLEOTIDE SEQUENCE [LARGE SCALE GENOMIC DNA]</scope>
    <source>
        <strain evidence="1">2</strain>
    </source>
</reference>
<dbReference type="EMBL" id="FLQY01000366">
    <property type="protein sequence ID" value="SBT10741.1"/>
    <property type="molecule type" value="Genomic_DNA"/>
</dbReference>
<sequence length="343" mass="38127">MMGILDWFKNRPGQFDPDRVSDEMIQGAVEKAIALTNPRLKLLPDCYKRLTPAVETTIEFLCAQVAALPAAHPLSAKAWSSDPALRAFFVAPTDIQSVLGRSENLRTLFDKFPELDEALVILGMAINKQRVFGMALHGDMVQRDVAQTSVSFSDHRARLCGRDEARLRRIVGVEVFEHLVAQALSEIGEERVERQELQASRSLIRTRLRLLQKHGPGLGSMFGADPAAPGEQTQLEASLLENERQLHAIGGGESVLEAELECLKEVLGKPESYLRFEPTRLRLSPMNVMLEETSTATAADVEFVIVELSGATPQRRAITLERVARTELPPPQKLNFDHAARYL</sequence>
<dbReference type="AlphaFoldDB" id="A0A1A8Y1C4"/>
<evidence type="ECO:0000313" key="1">
    <source>
        <dbReference type="EMBL" id="SBT10741.1"/>
    </source>
</evidence>
<keyword evidence="2" id="KW-1185">Reference proteome</keyword>
<name>A0A1A8Y1C4_9RHOO</name>
<evidence type="ECO:0000313" key="2">
    <source>
        <dbReference type="Proteomes" id="UP000199600"/>
    </source>
</evidence>
<gene>
    <name evidence="1" type="ORF">PROAA_630019</name>
</gene>